<protein>
    <recommendedName>
        <fullName evidence="2">Phage tail assembly protein</fullName>
    </recommendedName>
</protein>
<organism evidence="1">
    <name type="scientific">Vibrio tasmaniensis</name>
    <dbReference type="NCBI Taxonomy" id="212663"/>
    <lineage>
        <taxon>Bacteria</taxon>
        <taxon>Pseudomonadati</taxon>
        <taxon>Pseudomonadota</taxon>
        <taxon>Gammaproteobacteria</taxon>
        <taxon>Vibrionales</taxon>
        <taxon>Vibrionaceae</taxon>
        <taxon>Vibrio</taxon>
    </lineage>
</organism>
<reference evidence="1" key="1">
    <citation type="journal article" date="2015" name="MBio">
        <title>Eco-Evolutionary Dynamics of Episomes among Ecologically Cohesive Bacterial Populations.</title>
        <authorList>
            <person name="Xue H."/>
            <person name="Cordero O.X."/>
            <person name="Camas F.M."/>
            <person name="Trimble W."/>
            <person name="Meyer F."/>
            <person name="Guglielmini J."/>
            <person name="Rocha E.P."/>
            <person name="Polz M.F."/>
        </authorList>
    </citation>
    <scope>NUCLEOTIDE SEQUENCE</scope>
    <source>
        <strain evidence="1">FF_375</strain>
    </source>
</reference>
<dbReference type="EMBL" id="KP795605">
    <property type="protein sequence ID" value="AKN38657.1"/>
    <property type="molecule type" value="Genomic_DNA"/>
</dbReference>
<evidence type="ECO:0000313" key="1">
    <source>
        <dbReference type="EMBL" id="AKN38657.1"/>
    </source>
</evidence>
<proteinExistence type="predicted"/>
<dbReference type="AlphaFoldDB" id="A0A0H3ZVR6"/>
<evidence type="ECO:0008006" key="2">
    <source>
        <dbReference type="Google" id="ProtNLM"/>
    </source>
</evidence>
<name>A0A0H3ZVR6_9VIBR</name>
<accession>A0A0H3ZVR6</accession>
<sequence>MSQAEYLQRKFTLLKPLERITHATVKPLSRASSMDIEPKGDTFTQEEKEALVMASTGLNQEELDSLSNPDWLALYDASYDFYRQTGYQLANIEQDDTAKEVALYFSNERKVSFEFPTLKLSKMANKISDDIQRACFIVANLTDLEEDEIMAMPLPDYRSLVNAATNFLTKPAAYFQ</sequence>